<sequence>MRKLFSKIILMSVLFCSCSGCSGCSESGIRNAHKNRKTVRATLADASKSGIGKTIVKMQKENGVYTIPIQINGIEMYFIFDTGASIISISETEAIFLYKQGKLKDEDFIETANFIDANGDISEGTIVILRTVKIGNKIINNIKASVVHNMIAPLLFGQSALESFGKISIDYDRNEIIFE</sequence>
<dbReference type="GO" id="GO:0006508">
    <property type="term" value="P:proteolysis"/>
    <property type="evidence" value="ECO:0007669"/>
    <property type="project" value="InterPro"/>
</dbReference>
<gene>
    <name evidence="1" type="ORF">EZS27_013517</name>
</gene>
<dbReference type="Pfam" id="PF13975">
    <property type="entry name" value="gag-asp_proteas"/>
    <property type="match status" value="1"/>
</dbReference>
<comment type="caution">
    <text evidence="1">The sequence shown here is derived from an EMBL/GenBank/DDBJ whole genome shotgun (WGS) entry which is preliminary data.</text>
</comment>
<proteinExistence type="predicted"/>
<dbReference type="SUPFAM" id="SSF50630">
    <property type="entry name" value="Acid proteases"/>
    <property type="match status" value="1"/>
</dbReference>
<dbReference type="Gene3D" id="2.40.70.10">
    <property type="entry name" value="Acid Proteases"/>
    <property type="match status" value="1"/>
</dbReference>
<dbReference type="CDD" id="cd05483">
    <property type="entry name" value="retropepsin_like_bacteria"/>
    <property type="match status" value="1"/>
</dbReference>
<evidence type="ECO:0008006" key="2">
    <source>
        <dbReference type="Google" id="ProtNLM"/>
    </source>
</evidence>
<dbReference type="AlphaFoldDB" id="A0A5J4RY20"/>
<dbReference type="InterPro" id="IPR001969">
    <property type="entry name" value="Aspartic_peptidase_AS"/>
</dbReference>
<evidence type="ECO:0000313" key="1">
    <source>
        <dbReference type="EMBL" id="KAA6338478.1"/>
    </source>
</evidence>
<reference evidence="1" key="1">
    <citation type="submission" date="2019-03" db="EMBL/GenBank/DDBJ databases">
        <title>Single cell metagenomics reveals metabolic interactions within the superorganism composed of flagellate Streblomastix strix and complex community of Bacteroidetes bacteria on its surface.</title>
        <authorList>
            <person name="Treitli S.C."/>
            <person name="Kolisko M."/>
            <person name="Husnik F."/>
            <person name="Keeling P."/>
            <person name="Hampl V."/>
        </authorList>
    </citation>
    <scope>NUCLEOTIDE SEQUENCE</scope>
    <source>
        <strain evidence="1">STM</strain>
    </source>
</reference>
<dbReference type="InterPro" id="IPR034122">
    <property type="entry name" value="Retropepsin-like_bacterial"/>
</dbReference>
<name>A0A5J4RY20_9ZZZZ</name>
<dbReference type="PROSITE" id="PS00141">
    <property type="entry name" value="ASP_PROTEASE"/>
    <property type="match status" value="1"/>
</dbReference>
<dbReference type="PROSITE" id="PS51257">
    <property type="entry name" value="PROKAR_LIPOPROTEIN"/>
    <property type="match status" value="1"/>
</dbReference>
<organism evidence="1">
    <name type="scientific">termite gut metagenome</name>
    <dbReference type="NCBI Taxonomy" id="433724"/>
    <lineage>
        <taxon>unclassified sequences</taxon>
        <taxon>metagenomes</taxon>
        <taxon>organismal metagenomes</taxon>
    </lineage>
</organism>
<accession>A0A5J4RY20</accession>
<dbReference type="GO" id="GO:0004190">
    <property type="term" value="F:aspartic-type endopeptidase activity"/>
    <property type="evidence" value="ECO:0007669"/>
    <property type="project" value="InterPro"/>
</dbReference>
<dbReference type="InterPro" id="IPR021109">
    <property type="entry name" value="Peptidase_aspartic_dom_sf"/>
</dbReference>
<dbReference type="EMBL" id="SNRY01000613">
    <property type="protein sequence ID" value="KAA6338478.1"/>
    <property type="molecule type" value="Genomic_DNA"/>
</dbReference>
<protein>
    <recommendedName>
        <fullName evidence="2">Peptidase A2 domain-containing protein</fullName>
    </recommendedName>
</protein>